<gene>
    <name evidence="2" type="ORF">HannXRQ_Chr05g0152111</name>
    <name evidence="1" type="ORF">HanXRQr2_Chr07g0284571</name>
</gene>
<dbReference type="InParanoid" id="A0A251UR41"/>
<protein>
    <submittedName>
        <fullName evidence="2">Uncharacterized protein</fullName>
    </submittedName>
</protein>
<dbReference type="EMBL" id="MNCJ02000322">
    <property type="protein sequence ID" value="KAF5797765.1"/>
    <property type="molecule type" value="Genomic_DNA"/>
</dbReference>
<reference evidence="1 3" key="1">
    <citation type="journal article" date="2017" name="Nature">
        <title>The sunflower genome provides insights into oil metabolism, flowering and Asterid evolution.</title>
        <authorList>
            <person name="Badouin H."/>
            <person name="Gouzy J."/>
            <person name="Grassa C.J."/>
            <person name="Murat F."/>
            <person name="Staton S.E."/>
            <person name="Cottret L."/>
            <person name="Lelandais-Briere C."/>
            <person name="Owens G.L."/>
            <person name="Carrere S."/>
            <person name="Mayjonade B."/>
            <person name="Legrand L."/>
            <person name="Gill N."/>
            <person name="Kane N.C."/>
            <person name="Bowers J.E."/>
            <person name="Hubner S."/>
            <person name="Bellec A."/>
            <person name="Berard A."/>
            <person name="Berges H."/>
            <person name="Blanchet N."/>
            <person name="Boniface M.C."/>
            <person name="Brunel D."/>
            <person name="Catrice O."/>
            <person name="Chaidir N."/>
            <person name="Claudel C."/>
            <person name="Donnadieu C."/>
            <person name="Faraut T."/>
            <person name="Fievet G."/>
            <person name="Helmstetter N."/>
            <person name="King M."/>
            <person name="Knapp S.J."/>
            <person name="Lai Z."/>
            <person name="Le Paslier M.C."/>
            <person name="Lippi Y."/>
            <person name="Lorenzon L."/>
            <person name="Mandel J.R."/>
            <person name="Marage G."/>
            <person name="Marchand G."/>
            <person name="Marquand E."/>
            <person name="Bret-Mestries E."/>
            <person name="Morien E."/>
            <person name="Nambeesan S."/>
            <person name="Nguyen T."/>
            <person name="Pegot-Espagnet P."/>
            <person name="Pouilly N."/>
            <person name="Raftis F."/>
            <person name="Sallet E."/>
            <person name="Schiex T."/>
            <person name="Thomas J."/>
            <person name="Vandecasteele C."/>
            <person name="Vares D."/>
            <person name="Vear F."/>
            <person name="Vautrin S."/>
            <person name="Crespi M."/>
            <person name="Mangin B."/>
            <person name="Burke J.M."/>
            <person name="Salse J."/>
            <person name="Munos S."/>
            <person name="Vincourt P."/>
            <person name="Rieseberg L.H."/>
            <person name="Langlade N.B."/>
        </authorList>
    </citation>
    <scope>NUCLEOTIDE SEQUENCE [LARGE SCALE GENOMIC DNA]</scope>
    <source>
        <strain evidence="3">cv. SF193</strain>
        <tissue evidence="1">Leaves</tissue>
    </source>
</reference>
<evidence type="ECO:0000313" key="2">
    <source>
        <dbReference type="EMBL" id="OTG25850.1"/>
    </source>
</evidence>
<accession>A0A251UR41</accession>
<keyword evidence="3" id="KW-1185">Reference proteome</keyword>
<reference evidence="2" key="2">
    <citation type="submission" date="2017-02" db="EMBL/GenBank/DDBJ databases">
        <title>Sunflower complete genome.</title>
        <authorList>
            <person name="Langlade N."/>
            <person name="Munos S."/>
        </authorList>
    </citation>
    <scope>NUCLEOTIDE SEQUENCE [LARGE SCALE GENOMIC DNA]</scope>
    <source>
        <tissue evidence="2">Leaves</tissue>
    </source>
</reference>
<evidence type="ECO:0000313" key="1">
    <source>
        <dbReference type="EMBL" id="KAF5797765.1"/>
    </source>
</evidence>
<organism evidence="2 3">
    <name type="scientific">Helianthus annuus</name>
    <name type="common">Common sunflower</name>
    <dbReference type="NCBI Taxonomy" id="4232"/>
    <lineage>
        <taxon>Eukaryota</taxon>
        <taxon>Viridiplantae</taxon>
        <taxon>Streptophyta</taxon>
        <taxon>Embryophyta</taxon>
        <taxon>Tracheophyta</taxon>
        <taxon>Spermatophyta</taxon>
        <taxon>Magnoliopsida</taxon>
        <taxon>eudicotyledons</taxon>
        <taxon>Gunneridae</taxon>
        <taxon>Pentapetalae</taxon>
        <taxon>asterids</taxon>
        <taxon>campanulids</taxon>
        <taxon>Asterales</taxon>
        <taxon>Asteraceae</taxon>
        <taxon>Asteroideae</taxon>
        <taxon>Heliantheae alliance</taxon>
        <taxon>Heliantheae</taxon>
        <taxon>Helianthus</taxon>
    </lineage>
</organism>
<sequence length="54" mass="5986">MIPTVHCFTRIMISTVPFEKKTVLQSLRVPAIPTFQSTNSFLSLSLSSPFSLVS</sequence>
<name>A0A251UR41_HELAN</name>
<evidence type="ECO:0000313" key="3">
    <source>
        <dbReference type="Proteomes" id="UP000215914"/>
    </source>
</evidence>
<proteinExistence type="predicted"/>
<dbReference type="EMBL" id="CM007894">
    <property type="protein sequence ID" value="OTG25850.1"/>
    <property type="molecule type" value="Genomic_DNA"/>
</dbReference>
<dbReference type="AlphaFoldDB" id="A0A251UR41"/>
<dbReference type="Proteomes" id="UP000215914">
    <property type="component" value="Chromosome 5"/>
</dbReference>
<dbReference type="Gramene" id="mRNA:HanXRQr2_Chr07g0284571">
    <property type="protein sequence ID" value="CDS:HanXRQr2_Chr07g0284571.1"/>
    <property type="gene ID" value="HanXRQr2_Chr07g0284571"/>
</dbReference>
<reference evidence="1" key="3">
    <citation type="submission" date="2020-06" db="EMBL/GenBank/DDBJ databases">
        <title>Helianthus annuus Genome sequencing and assembly Release 2.</title>
        <authorList>
            <person name="Gouzy J."/>
            <person name="Langlade N."/>
            <person name="Munos S."/>
        </authorList>
    </citation>
    <scope>NUCLEOTIDE SEQUENCE</scope>
    <source>
        <tissue evidence="1">Leaves</tissue>
    </source>
</reference>